<evidence type="ECO:0000313" key="2">
    <source>
        <dbReference type="Proteomes" id="UP000199412"/>
    </source>
</evidence>
<proteinExistence type="predicted"/>
<gene>
    <name evidence="1" type="ORF">SAMN05421720_1058</name>
</gene>
<evidence type="ECO:0000313" key="1">
    <source>
        <dbReference type="EMBL" id="SDE25655.1"/>
    </source>
</evidence>
<sequence>MRHEPCSERARAASCGDFAAWLAEREAEFERLLEDLMDDEPVARKAPDDAA</sequence>
<keyword evidence="2" id="KW-1185">Reference proteome</keyword>
<organism evidence="1 2">
    <name type="scientific">Rhodospira trueperi</name>
    <dbReference type="NCBI Taxonomy" id="69960"/>
    <lineage>
        <taxon>Bacteria</taxon>
        <taxon>Pseudomonadati</taxon>
        <taxon>Pseudomonadota</taxon>
        <taxon>Alphaproteobacteria</taxon>
        <taxon>Rhodospirillales</taxon>
        <taxon>Rhodospirillaceae</taxon>
        <taxon>Rhodospira</taxon>
    </lineage>
</organism>
<dbReference type="Proteomes" id="UP000199412">
    <property type="component" value="Unassembled WGS sequence"/>
</dbReference>
<reference evidence="1 2" key="1">
    <citation type="submission" date="2016-10" db="EMBL/GenBank/DDBJ databases">
        <authorList>
            <person name="de Groot N.N."/>
        </authorList>
    </citation>
    <scope>NUCLEOTIDE SEQUENCE [LARGE SCALE GENOMIC DNA]</scope>
    <source>
        <strain evidence="1 2">ATCC 700224</strain>
    </source>
</reference>
<dbReference type="AlphaFoldDB" id="A0A1G7BHF3"/>
<dbReference type="RefSeq" id="WP_176793492.1">
    <property type="nucleotide sequence ID" value="NZ_FNAP01000005.1"/>
</dbReference>
<accession>A0A1G7BHF3</accession>
<name>A0A1G7BHF3_9PROT</name>
<dbReference type="EMBL" id="FNAP01000005">
    <property type="protein sequence ID" value="SDE25655.1"/>
    <property type="molecule type" value="Genomic_DNA"/>
</dbReference>
<protein>
    <submittedName>
        <fullName evidence="1">Uncharacterized protein</fullName>
    </submittedName>
</protein>